<reference evidence="2 3" key="1">
    <citation type="submission" date="2018-08" db="EMBL/GenBank/DDBJ databases">
        <title>Actinomadura jelena sp. nov., a novel Actinomycete isolated from soil in Chad.</title>
        <authorList>
            <person name="Shi L."/>
        </authorList>
    </citation>
    <scope>NUCLEOTIDE SEQUENCE [LARGE SCALE GENOMIC DNA]</scope>
    <source>
        <strain evidence="2 3">NEAU-G17</strain>
    </source>
</reference>
<dbReference type="SUPFAM" id="SSF56601">
    <property type="entry name" value="beta-lactamase/transpeptidase-like"/>
    <property type="match status" value="1"/>
</dbReference>
<protein>
    <submittedName>
        <fullName evidence="2">Serine hydrolase</fullName>
    </submittedName>
</protein>
<keyword evidence="2" id="KW-0378">Hydrolase</keyword>
<accession>A0A372JN32</accession>
<dbReference type="EMBL" id="QURH01000216">
    <property type="protein sequence ID" value="RFU41359.1"/>
    <property type="molecule type" value="Genomic_DNA"/>
</dbReference>
<keyword evidence="3" id="KW-1185">Reference proteome</keyword>
<dbReference type="OrthoDB" id="33989at2"/>
<dbReference type="Pfam" id="PF13354">
    <property type="entry name" value="Beta-lactamase2"/>
    <property type="match status" value="1"/>
</dbReference>
<name>A0A372JN32_9ACTN</name>
<feature type="domain" description="Beta-lactamase class A catalytic" evidence="1">
    <location>
        <begin position="15"/>
        <end position="257"/>
    </location>
</feature>
<evidence type="ECO:0000313" key="2">
    <source>
        <dbReference type="EMBL" id="RFU41359.1"/>
    </source>
</evidence>
<dbReference type="InterPro" id="IPR000871">
    <property type="entry name" value="Beta-lactam_class-A"/>
</dbReference>
<dbReference type="PANTHER" id="PTHR35333">
    <property type="entry name" value="BETA-LACTAMASE"/>
    <property type="match status" value="1"/>
</dbReference>
<comment type="caution">
    <text evidence="2">The sequence shown here is derived from an EMBL/GenBank/DDBJ whole genome shotgun (WGS) entry which is preliminary data.</text>
</comment>
<dbReference type="InterPro" id="IPR045155">
    <property type="entry name" value="Beta-lactam_cat"/>
</dbReference>
<dbReference type="Proteomes" id="UP000261811">
    <property type="component" value="Unassembled WGS sequence"/>
</dbReference>
<dbReference type="GO" id="GO:0030655">
    <property type="term" value="P:beta-lactam antibiotic catabolic process"/>
    <property type="evidence" value="ECO:0007669"/>
    <property type="project" value="InterPro"/>
</dbReference>
<dbReference type="GO" id="GO:0046677">
    <property type="term" value="P:response to antibiotic"/>
    <property type="evidence" value="ECO:0007669"/>
    <property type="project" value="InterPro"/>
</dbReference>
<proteinExistence type="predicted"/>
<gene>
    <name evidence="2" type="ORF">DZF91_12320</name>
</gene>
<dbReference type="Gene3D" id="3.40.710.10">
    <property type="entry name" value="DD-peptidase/beta-lactamase superfamily"/>
    <property type="match status" value="1"/>
</dbReference>
<dbReference type="InterPro" id="IPR012338">
    <property type="entry name" value="Beta-lactam/transpept-like"/>
</dbReference>
<dbReference type="AlphaFoldDB" id="A0A372JN32"/>
<organism evidence="2 3">
    <name type="scientific">Actinomadura logoneensis</name>
    <dbReference type="NCBI Taxonomy" id="2293572"/>
    <lineage>
        <taxon>Bacteria</taxon>
        <taxon>Bacillati</taxon>
        <taxon>Actinomycetota</taxon>
        <taxon>Actinomycetes</taxon>
        <taxon>Streptosporangiales</taxon>
        <taxon>Thermomonosporaceae</taxon>
        <taxon>Actinomadura</taxon>
    </lineage>
</organism>
<evidence type="ECO:0000313" key="3">
    <source>
        <dbReference type="Proteomes" id="UP000261811"/>
    </source>
</evidence>
<dbReference type="GO" id="GO:0008800">
    <property type="term" value="F:beta-lactamase activity"/>
    <property type="evidence" value="ECO:0007669"/>
    <property type="project" value="InterPro"/>
</dbReference>
<sequence>MRAAFAAAGVRGFCFARDIDGDRAVGVAPDAPVVLASVFKIPIALEYARQAAAGRLDPTARYAVEPRFRDGGIGTSGCADPVEMSLRDLVLMMLTMSDNAATDVVLERVGTDAVNATLTALGRTRTHLVGGCAALLASLTADLGVGSLADAAPLLAALTSARLDELAVCDPARTTRGTARDIAELLAQIWRDEAGPPAACAEVRAVMARQVWPHRLASGFDDTHLVAGKTGTLPGWRNEAGVVQTPGGGRYAVAVFTRSTRPDLRHPEADRVIGTVARIAVDALRPPTLAP</sequence>
<dbReference type="PANTHER" id="PTHR35333:SF3">
    <property type="entry name" value="BETA-LACTAMASE-TYPE TRANSPEPTIDASE FOLD CONTAINING PROTEIN"/>
    <property type="match status" value="1"/>
</dbReference>
<evidence type="ECO:0000259" key="1">
    <source>
        <dbReference type="Pfam" id="PF13354"/>
    </source>
</evidence>